<dbReference type="GO" id="GO:0016491">
    <property type="term" value="F:oxidoreductase activity"/>
    <property type="evidence" value="ECO:0007669"/>
    <property type="project" value="UniProtKB-KW"/>
</dbReference>
<keyword evidence="7" id="KW-0560">Oxidoreductase</keyword>
<dbReference type="InterPro" id="IPR036909">
    <property type="entry name" value="Cyt_c-like_dom_sf"/>
</dbReference>
<dbReference type="Proteomes" id="UP000013909">
    <property type="component" value="Unassembled WGS sequence"/>
</dbReference>
<feature type="transmembrane region" description="Helical" evidence="5">
    <location>
        <begin position="20"/>
        <end position="38"/>
    </location>
</feature>
<evidence type="ECO:0000256" key="5">
    <source>
        <dbReference type="SAM" id="Phobius"/>
    </source>
</evidence>
<dbReference type="RefSeq" id="WP_010854564.1">
    <property type="nucleotide sequence ID" value="NZ_AQHR01000066.1"/>
</dbReference>
<dbReference type="OrthoDB" id="9814063at2"/>
<keyword evidence="3 4" id="KW-0408">Iron</keyword>
<dbReference type="PANTHER" id="PTHR33546">
    <property type="entry name" value="LARGE, MULTIFUNCTIONAL SECRETED PROTEIN-RELATED"/>
    <property type="match status" value="1"/>
</dbReference>
<dbReference type="SUPFAM" id="SSF46626">
    <property type="entry name" value="Cytochrome c"/>
    <property type="match status" value="1"/>
</dbReference>
<evidence type="ECO:0000313" key="7">
    <source>
        <dbReference type="EMBL" id="EON77117.1"/>
    </source>
</evidence>
<dbReference type="InterPro" id="IPR011042">
    <property type="entry name" value="6-blade_b-propeller_TolB-like"/>
</dbReference>
<dbReference type="PROSITE" id="PS51007">
    <property type="entry name" value="CYTC"/>
    <property type="match status" value="1"/>
</dbReference>
<dbReference type="Gene3D" id="1.10.760.10">
    <property type="entry name" value="Cytochrome c-like domain"/>
    <property type="match status" value="1"/>
</dbReference>
<organism evidence="7 8">
    <name type="scientific">Lunatimonas lonarensis</name>
    <dbReference type="NCBI Taxonomy" id="1232681"/>
    <lineage>
        <taxon>Bacteria</taxon>
        <taxon>Pseudomonadati</taxon>
        <taxon>Bacteroidota</taxon>
        <taxon>Cytophagia</taxon>
        <taxon>Cytophagales</taxon>
        <taxon>Cyclobacteriaceae</taxon>
    </lineage>
</organism>
<gene>
    <name evidence="7" type="ORF">ADIS_2427</name>
</gene>
<dbReference type="GO" id="GO:0009055">
    <property type="term" value="F:electron transfer activity"/>
    <property type="evidence" value="ECO:0007669"/>
    <property type="project" value="InterPro"/>
</dbReference>
<dbReference type="GO" id="GO:0020037">
    <property type="term" value="F:heme binding"/>
    <property type="evidence" value="ECO:0007669"/>
    <property type="project" value="InterPro"/>
</dbReference>
<keyword evidence="8" id="KW-1185">Reference proteome</keyword>
<dbReference type="EC" id="1.9.3.1" evidence="7"/>
<dbReference type="InterPro" id="IPR046476">
    <property type="entry name" value="DUF6797"/>
</dbReference>
<evidence type="ECO:0000259" key="6">
    <source>
        <dbReference type="PROSITE" id="PS51007"/>
    </source>
</evidence>
<comment type="caution">
    <text evidence="7">The sequence shown here is derived from an EMBL/GenBank/DDBJ whole genome shotgun (WGS) entry which is preliminary data.</text>
</comment>
<reference evidence="7 8" key="1">
    <citation type="submission" date="2013-02" db="EMBL/GenBank/DDBJ databases">
        <title>A novel strain isolated from Lonar lake, Maharashtra, India.</title>
        <authorList>
            <person name="Singh A."/>
        </authorList>
    </citation>
    <scope>NUCLEOTIDE SEQUENCE [LARGE SCALE GENOMIC DNA]</scope>
    <source>
        <strain evidence="7 8">AK24</strain>
    </source>
</reference>
<evidence type="ECO:0000256" key="2">
    <source>
        <dbReference type="ARBA" id="ARBA00022723"/>
    </source>
</evidence>
<dbReference type="SUPFAM" id="SSF63829">
    <property type="entry name" value="Calcium-dependent phosphotriesterase"/>
    <property type="match status" value="1"/>
</dbReference>
<keyword evidence="5" id="KW-0472">Membrane</keyword>
<evidence type="ECO:0000256" key="1">
    <source>
        <dbReference type="ARBA" id="ARBA00022617"/>
    </source>
</evidence>
<dbReference type="Pfam" id="PF00034">
    <property type="entry name" value="Cytochrom_C"/>
    <property type="match status" value="1"/>
</dbReference>
<protein>
    <submittedName>
        <fullName evidence="7">Cytochrome c oxidase polypeptide II</fullName>
        <ecNumber evidence="7">1.9.3.1</ecNumber>
    </submittedName>
</protein>
<dbReference type="GO" id="GO:0046872">
    <property type="term" value="F:metal ion binding"/>
    <property type="evidence" value="ECO:0007669"/>
    <property type="project" value="UniProtKB-KW"/>
</dbReference>
<name>R7ZSS2_9BACT</name>
<dbReference type="STRING" id="1232681.ADIS_2427"/>
<evidence type="ECO:0000256" key="3">
    <source>
        <dbReference type="ARBA" id="ARBA00023004"/>
    </source>
</evidence>
<dbReference type="Gene3D" id="2.120.10.30">
    <property type="entry name" value="TolB, C-terminal domain"/>
    <property type="match status" value="1"/>
</dbReference>
<evidence type="ECO:0000256" key="4">
    <source>
        <dbReference type="PROSITE-ProRule" id="PRU00433"/>
    </source>
</evidence>
<keyword evidence="1 4" id="KW-0349">Heme</keyword>
<feature type="domain" description="Cytochrome c" evidence="6">
    <location>
        <begin position="840"/>
        <end position="936"/>
    </location>
</feature>
<dbReference type="EMBL" id="AQHR01000066">
    <property type="protein sequence ID" value="EON77117.1"/>
    <property type="molecule type" value="Genomic_DNA"/>
</dbReference>
<accession>R7ZSS2</accession>
<dbReference type="PANTHER" id="PTHR33546:SF1">
    <property type="entry name" value="LARGE, MULTIFUNCTIONAL SECRETED PROTEIN"/>
    <property type="match status" value="1"/>
</dbReference>
<sequence length="936" mass="103540">MDVSGGLLGKGFGKWPGNRWLFFLMCLPVLSLLIFACGQEKPLIVEVDFDQVEFADFVEPDFPYITTSIDARDLGKRFPTDNISARALAVKVGETAYMAFDPDMLRWTVGWTGDFLPMVTMAQISYNSFYDKNNKIPTIGGYPHFATGQYPGWVKGDEPMFLDPRPANPYPGAPSWGALDAKDARWEGHYLQQDGIVLSYTVGETSILERPGSFQQDGVMVFTRSFEINPHQEAMHVAVAEVKDGIRAELKGHTARLYHGDSTELVTAVSLVGDLTGVKVQVKDNRYLYVTFPGSSDKTRKLGLGIYTVESSDVAIDDFLSGFDWSVPEVEKGFAPRWKERVLTQGQLAPDTAAFVTDRLTLPVPNPWNRNVRVVDLDFFEKDKAALVTFEGDVWVLEGISKNLNRLSWRRFASGLYEPQSISVVDGQVYVYGKEGIVRLHDLNEDGEADFYENFSNIMAQSIETREWASDMVKDPAGGFYIAKFGALDMGPETSSPKAIMGFRAGSQHGGAVFKVSADGREMEMVASGFRGPYLGIDPKTGRLSGSDQQGHHMPSTPIMLIEPGDYYGVAATAHRTDLPEITPPLTWIPHAEDRSGVSQLWVHSDRMGPLNGKMIHFSYGRPGLFQVLVDEAEGVRQGAVSVIKGDYPAPTMKAEINPGDGWVYLGGFALWGHKSEVLTALLRLRYTGLESTLPEKFQARDGGVMIRFGMELDEASAKNIANYSVKRWNYQRSGKYGSGHFKLNGEDGEEQLPVVAVEISTDKRAVFLAIPRMANVMQMEVDYRVKGKGGTELDDSIWFTVNELAMPNLLAEGFNEVDFNQIFQGGDFALATIREEAKPTLEHGKQLYAKMNCIACHSIDGNNEGRIGPGMKGIFGKERPIKNGEAVLANEDYLAESILEPSKKIVEGYDEGMPSFLGILSENDIASLILFIKSL</sequence>
<dbReference type="Pfam" id="PF20601">
    <property type="entry name" value="DUF6797"/>
    <property type="match status" value="1"/>
</dbReference>
<dbReference type="InterPro" id="IPR009056">
    <property type="entry name" value="Cyt_c-like_dom"/>
</dbReference>
<keyword evidence="2 4" id="KW-0479">Metal-binding</keyword>
<dbReference type="AlphaFoldDB" id="R7ZSS2"/>
<proteinExistence type="predicted"/>
<evidence type="ECO:0000313" key="8">
    <source>
        <dbReference type="Proteomes" id="UP000013909"/>
    </source>
</evidence>
<keyword evidence="5" id="KW-0812">Transmembrane</keyword>
<keyword evidence="5" id="KW-1133">Transmembrane helix</keyword>